<dbReference type="SMART" id="SM00387">
    <property type="entry name" value="HATPase_c"/>
    <property type="match status" value="1"/>
</dbReference>
<dbReference type="CDD" id="cd17546">
    <property type="entry name" value="REC_hyHK_CKI1_RcsC-like"/>
    <property type="match status" value="1"/>
</dbReference>
<sequence>MDATGCENNQTQQNKNDHNNELQNFKKKEKDKLNYMHWFTLKIKDQQMEQRFQNQSQYFENNILYVLLFFIGLLYLEEYIENPSLFYIIVGSVILAFFLLVICFVPNRPIIIFLLRSLYLIVLAIYLYNQYSFSSDENFDGHHKSKEDKESHNSNRFQKIYNFQFLILMSSIMFYNNWYISAAIIYISNISVYIYFFNKFFSITQIIAFLYPLLFYFILRREKKFYATTYIELINLIEQIIPMGLIIIKKTNPPNKESSIFCQVLSLFRSQEQSTQENQSSTQIQNNSIFKKCSQNLCSILCYPFRCLKYFKKTDKNTQQLFQTNQIISSPPPSNSQTKTNCTKNQKNGTLHEETLLKNLRKQPQSSSNSTYSSSMPSLLNSHDFKVSYCNQFFLDNFAVSNASPHSPEHRISHSQRNIQAQSQNTKKTINKYMTNTSTISKNEIFQNEQQLYHIISKSLKRMNLIKDPIFAQSPKGNKNYNYTNNHQTNIQNSQQQAINLNKDDKQFTSILKIPSQSQQDTPKISKLHLTNQIVFSNHNMNQTTSQNQNSPLKEENHQNLLFSNLNLHRKPLLSQTDNKIFQNSNHTVQLSSKNILSPEDPDSNRPLYSFQHILTQNKQLLNINNKSSSFNFSSANNNIVKSKFININPPQTSNDGQNDEFSNPTTNRHILAQTEQIQTNDLEKQNQQIQKNPSIVALDETYKLEEKNRNSIQTIFDYVKQRLCFPQKHTQKNNQDIDEENEDCRETVNCYQIDDRSDMKKRIYVQFVDGVWQGDNVVFLLINKNSHSEKILEDKLQEVETFKYSLLKTVSHDLKTPLNGMTIILEDMIQYFKTKQKSLHLKLLKQNNQNINNIHQSLALIQLSPQEHQLISYGSSQNIPPVNGIQHLVPPYKSGVSELFGQNSLMINNYQNFNSNNNSSVKHNYKEKKQQVIRHIENLNQILFSTKILTSVIDDILDYSAIKINNFRLNSDYFDLRQLLLEIKEVFQKTFEQKKLQFQLDFSQFQDQSSISIYNDQKRIKQVLINMICNSLKYTPKGYCKVVIQKSEVNQDVLVVSVKDSGEGMDENTKHKLFQLYENTDSDIHGVGLGLVICRNIIGFLGPSENIEVESQLGKGSTFSFQIYIKNQFELNSKIKNENYFSDAQSARDIQQQKNNMQVSGINLLYNKIKESSHSLAGQNSQPFNANKSLFLQSPTFKKHKKANLRNSIQSFDQLPKRIFIQNNLQVKNIKNDEQSQKDNILVQNKINQNDSPLQIIDDIPNTNREHVCSIVLNEEKPTQNNFSNNLKFNNKNILTISQNLIQAPSERSINTYNLDFNKNLGSNNSNNQKHQISHDFNEFHSSGILQLFQENNQKQLFQQIRQHIDNQSSQIDSINYEETPQSKLDKPNQNNPLSGFQEVMNRENLVFSPEPSNELQGNQINGLNDFKQQECSQICDSNSINIQNCNNFRNSVSNNTKNNITNLGDSHAEYISIEQEQYVIPEFDHNTNNLKEHFMQIPNKRILIVDDNFFNQCVLESLLKNVHGIELIDKAENGQIAIQKIQDLHLQYGFTYDLILMDWQMPVLDGLQATVMIRQLEFLQEHPPYIIFVTASSAQEKNKIIIAGANAFIEKPVNPQIFYEEYQKFLDFEYNNMINSSPNFQ</sequence>
<keyword evidence="7" id="KW-0812">Transmembrane</keyword>
<dbReference type="EC" id="2.7.13.3" evidence="2"/>
<dbReference type="InParanoid" id="I7MIL5"/>
<organism evidence="10 11">
    <name type="scientific">Tetrahymena thermophila (strain SB210)</name>
    <dbReference type="NCBI Taxonomy" id="312017"/>
    <lineage>
        <taxon>Eukaryota</taxon>
        <taxon>Sar</taxon>
        <taxon>Alveolata</taxon>
        <taxon>Ciliophora</taxon>
        <taxon>Intramacronucleata</taxon>
        <taxon>Oligohymenophorea</taxon>
        <taxon>Hymenostomatida</taxon>
        <taxon>Tetrahymenina</taxon>
        <taxon>Tetrahymenidae</taxon>
        <taxon>Tetrahymena</taxon>
    </lineage>
</organism>
<dbReference type="Gene3D" id="3.40.50.2300">
    <property type="match status" value="1"/>
</dbReference>
<dbReference type="FunCoup" id="I7MIL5">
    <property type="interactions" value="26"/>
</dbReference>
<dbReference type="GO" id="GO:0009927">
    <property type="term" value="F:histidine phosphotransfer kinase activity"/>
    <property type="evidence" value="ECO:0007669"/>
    <property type="project" value="TreeGrafter"/>
</dbReference>
<dbReference type="Proteomes" id="UP000009168">
    <property type="component" value="Unassembled WGS sequence"/>
</dbReference>
<dbReference type="GO" id="GO:0000155">
    <property type="term" value="F:phosphorelay sensor kinase activity"/>
    <property type="evidence" value="ECO:0007669"/>
    <property type="project" value="InterPro"/>
</dbReference>
<proteinExistence type="predicted"/>
<evidence type="ECO:0000256" key="3">
    <source>
        <dbReference type="ARBA" id="ARBA00022679"/>
    </source>
</evidence>
<evidence type="ECO:0000256" key="2">
    <source>
        <dbReference type="ARBA" id="ARBA00012438"/>
    </source>
</evidence>
<dbReference type="KEGG" id="tet:TTHERM_00401880"/>
<evidence type="ECO:0000313" key="11">
    <source>
        <dbReference type="Proteomes" id="UP000009168"/>
    </source>
</evidence>
<feature type="compositionally biased region" description="Polar residues" evidence="6">
    <location>
        <begin position="339"/>
        <end position="348"/>
    </location>
</feature>
<feature type="transmembrane region" description="Helical" evidence="7">
    <location>
        <begin position="58"/>
        <end position="76"/>
    </location>
</feature>
<dbReference type="SUPFAM" id="SSF47384">
    <property type="entry name" value="Homodimeric domain of signal transducing histidine kinase"/>
    <property type="match status" value="1"/>
</dbReference>
<name>I7MIL5_TETTS</name>
<feature type="region of interest" description="Disordered" evidence="6">
    <location>
        <begin position="324"/>
        <end position="348"/>
    </location>
</feature>
<dbReference type="PROSITE" id="PS50110">
    <property type="entry name" value="RESPONSE_REGULATORY"/>
    <property type="match status" value="1"/>
</dbReference>
<dbReference type="InterPro" id="IPR036097">
    <property type="entry name" value="HisK_dim/P_sf"/>
</dbReference>
<keyword evidence="11" id="KW-1185">Reference proteome</keyword>
<dbReference type="STRING" id="312017.I7MIL5"/>
<evidence type="ECO:0000256" key="6">
    <source>
        <dbReference type="SAM" id="MobiDB-lite"/>
    </source>
</evidence>
<feature type="transmembrane region" description="Helical" evidence="7">
    <location>
        <begin position="85"/>
        <end position="104"/>
    </location>
</feature>
<dbReference type="InterPro" id="IPR004358">
    <property type="entry name" value="Sig_transdc_His_kin-like_C"/>
</dbReference>
<dbReference type="PANTHER" id="PTHR43047:SF72">
    <property type="entry name" value="OSMOSENSING HISTIDINE PROTEIN KINASE SLN1"/>
    <property type="match status" value="1"/>
</dbReference>
<keyword evidence="7" id="KW-1133">Transmembrane helix</keyword>
<feature type="region of interest" description="Disordered" evidence="6">
    <location>
        <begin position="1"/>
        <end position="22"/>
    </location>
</feature>
<protein>
    <recommendedName>
        <fullName evidence="2">histidine kinase</fullName>
        <ecNumber evidence="2">2.7.13.3</ecNumber>
    </recommendedName>
</protein>
<keyword evidence="4 10" id="KW-0418">Kinase</keyword>
<feature type="compositionally biased region" description="Polar residues" evidence="6">
    <location>
        <begin position="415"/>
        <end position="424"/>
    </location>
</feature>
<dbReference type="SUPFAM" id="SSF55874">
    <property type="entry name" value="ATPase domain of HSP90 chaperone/DNA topoisomerase II/histidine kinase"/>
    <property type="match status" value="1"/>
</dbReference>
<dbReference type="eggNOG" id="KOG0519">
    <property type="taxonomic scope" value="Eukaryota"/>
</dbReference>
<keyword evidence="5" id="KW-0597">Phosphoprotein</keyword>
<dbReference type="EMBL" id="GG662719">
    <property type="protein sequence ID" value="EAR93817.2"/>
    <property type="molecule type" value="Genomic_DNA"/>
</dbReference>
<evidence type="ECO:0000259" key="8">
    <source>
        <dbReference type="PROSITE" id="PS50109"/>
    </source>
</evidence>
<dbReference type="SMART" id="SM00448">
    <property type="entry name" value="REC"/>
    <property type="match status" value="1"/>
</dbReference>
<gene>
    <name evidence="10" type="ORF">TTHERM_00401880</name>
</gene>
<evidence type="ECO:0000313" key="10">
    <source>
        <dbReference type="EMBL" id="EAR93817.2"/>
    </source>
</evidence>
<feature type="domain" description="Histidine kinase" evidence="8">
    <location>
        <begin position="950"/>
        <end position="1128"/>
    </location>
</feature>
<feature type="transmembrane region" description="Helical" evidence="7">
    <location>
        <begin position="110"/>
        <end position="128"/>
    </location>
</feature>
<dbReference type="SUPFAM" id="SSF52172">
    <property type="entry name" value="CheY-like"/>
    <property type="match status" value="1"/>
</dbReference>
<dbReference type="GeneID" id="7827925"/>
<dbReference type="InterPro" id="IPR003594">
    <property type="entry name" value="HATPase_dom"/>
</dbReference>
<dbReference type="InterPro" id="IPR005467">
    <property type="entry name" value="His_kinase_dom"/>
</dbReference>
<feature type="modified residue" description="4-aspartylphosphate" evidence="5">
    <location>
        <position position="1560"/>
    </location>
</feature>
<evidence type="ECO:0000259" key="9">
    <source>
        <dbReference type="PROSITE" id="PS50110"/>
    </source>
</evidence>
<accession>I7MIL5</accession>
<feature type="domain" description="Response regulatory" evidence="9">
    <location>
        <begin position="1503"/>
        <end position="1628"/>
    </location>
</feature>
<evidence type="ECO:0000256" key="4">
    <source>
        <dbReference type="ARBA" id="ARBA00022777"/>
    </source>
</evidence>
<dbReference type="InterPro" id="IPR011006">
    <property type="entry name" value="CheY-like_superfamily"/>
</dbReference>
<keyword evidence="7" id="KW-0472">Membrane</keyword>
<dbReference type="InterPro" id="IPR036890">
    <property type="entry name" value="HATPase_C_sf"/>
</dbReference>
<dbReference type="Gene3D" id="1.10.287.130">
    <property type="match status" value="1"/>
</dbReference>
<dbReference type="InterPro" id="IPR001789">
    <property type="entry name" value="Sig_transdc_resp-reg_receiver"/>
</dbReference>
<dbReference type="PRINTS" id="PR00344">
    <property type="entry name" value="BCTRLSENSOR"/>
</dbReference>
<dbReference type="PROSITE" id="PS50109">
    <property type="entry name" value="HIS_KIN"/>
    <property type="match status" value="1"/>
</dbReference>
<feature type="region of interest" description="Disordered" evidence="6">
    <location>
        <begin position="404"/>
        <end position="424"/>
    </location>
</feature>
<dbReference type="OrthoDB" id="21225at2759"/>
<dbReference type="Pfam" id="PF00072">
    <property type="entry name" value="Response_reg"/>
    <property type="match status" value="1"/>
</dbReference>
<comment type="catalytic activity">
    <reaction evidence="1">
        <text>ATP + protein L-histidine = ADP + protein N-phospho-L-histidine.</text>
        <dbReference type="EC" id="2.7.13.3"/>
    </reaction>
</comment>
<dbReference type="RefSeq" id="XP_001014062.2">
    <property type="nucleotide sequence ID" value="XM_001014062.2"/>
</dbReference>
<dbReference type="PANTHER" id="PTHR43047">
    <property type="entry name" value="TWO-COMPONENT HISTIDINE PROTEIN KINASE"/>
    <property type="match status" value="1"/>
</dbReference>
<feature type="transmembrane region" description="Helical" evidence="7">
    <location>
        <begin position="193"/>
        <end position="218"/>
    </location>
</feature>
<feature type="transmembrane region" description="Helical" evidence="7">
    <location>
        <begin position="165"/>
        <end position="187"/>
    </location>
</feature>
<evidence type="ECO:0000256" key="7">
    <source>
        <dbReference type="SAM" id="Phobius"/>
    </source>
</evidence>
<dbReference type="GO" id="GO:0005886">
    <property type="term" value="C:plasma membrane"/>
    <property type="evidence" value="ECO:0007669"/>
    <property type="project" value="TreeGrafter"/>
</dbReference>
<evidence type="ECO:0000256" key="5">
    <source>
        <dbReference type="PROSITE-ProRule" id="PRU00169"/>
    </source>
</evidence>
<feature type="compositionally biased region" description="Polar residues" evidence="6">
    <location>
        <begin position="1"/>
        <end position="14"/>
    </location>
</feature>
<reference evidence="11" key="1">
    <citation type="journal article" date="2006" name="PLoS Biol.">
        <title>Macronuclear genome sequence of the ciliate Tetrahymena thermophila, a model eukaryote.</title>
        <authorList>
            <person name="Eisen J.A."/>
            <person name="Coyne R.S."/>
            <person name="Wu M."/>
            <person name="Wu D."/>
            <person name="Thiagarajan M."/>
            <person name="Wortman J.R."/>
            <person name="Badger J.H."/>
            <person name="Ren Q."/>
            <person name="Amedeo P."/>
            <person name="Jones K.M."/>
            <person name="Tallon L.J."/>
            <person name="Delcher A.L."/>
            <person name="Salzberg S.L."/>
            <person name="Silva J.C."/>
            <person name="Haas B.J."/>
            <person name="Majoros W.H."/>
            <person name="Farzad M."/>
            <person name="Carlton J.M."/>
            <person name="Smith R.K. Jr."/>
            <person name="Garg J."/>
            <person name="Pearlman R.E."/>
            <person name="Karrer K.M."/>
            <person name="Sun L."/>
            <person name="Manning G."/>
            <person name="Elde N.C."/>
            <person name="Turkewitz A.P."/>
            <person name="Asai D.J."/>
            <person name="Wilkes D.E."/>
            <person name="Wang Y."/>
            <person name="Cai H."/>
            <person name="Collins K."/>
            <person name="Stewart B.A."/>
            <person name="Lee S.R."/>
            <person name="Wilamowska K."/>
            <person name="Weinberg Z."/>
            <person name="Ruzzo W.L."/>
            <person name="Wloga D."/>
            <person name="Gaertig J."/>
            <person name="Frankel J."/>
            <person name="Tsao C.-C."/>
            <person name="Gorovsky M.A."/>
            <person name="Keeling P.J."/>
            <person name="Waller R.F."/>
            <person name="Patron N.J."/>
            <person name="Cherry J.M."/>
            <person name="Stover N.A."/>
            <person name="Krieger C.J."/>
            <person name="del Toro C."/>
            <person name="Ryder H.F."/>
            <person name="Williamson S.C."/>
            <person name="Barbeau R.A."/>
            <person name="Hamilton E.P."/>
            <person name="Orias E."/>
        </authorList>
    </citation>
    <scope>NUCLEOTIDE SEQUENCE [LARGE SCALE GENOMIC DNA]</scope>
    <source>
        <strain evidence="11">SB210</strain>
    </source>
</reference>
<evidence type="ECO:0000256" key="1">
    <source>
        <dbReference type="ARBA" id="ARBA00000085"/>
    </source>
</evidence>
<dbReference type="Gene3D" id="3.30.565.10">
    <property type="entry name" value="Histidine kinase-like ATPase, C-terminal domain"/>
    <property type="match status" value="1"/>
</dbReference>
<dbReference type="Pfam" id="PF02518">
    <property type="entry name" value="HATPase_c"/>
    <property type="match status" value="1"/>
</dbReference>
<keyword evidence="3" id="KW-0808">Transferase</keyword>